<dbReference type="Proteomes" id="UP000006327">
    <property type="component" value="Unassembled WGS sequence"/>
</dbReference>
<name>K6XFG2_9ALTE</name>
<dbReference type="Gene3D" id="3.40.720.10">
    <property type="entry name" value="Alkaline Phosphatase, subunit A"/>
    <property type="match status" value="1"/>
</dbReference>
<dbReference type="GO" id="GO:0016787">
    <property type="term" value="F:hydrolase activity"/>
    <property type="evidence" value="ECO:0007669"/>
    <property type="project" value="UniProtKB-ARBA"/>
</dbReference>
<gene>
    <name evidence="3" type="ORF">GARC_2398</name>
</gene>
<dbReference type="InterPro" id="IPR012928">
    <property type="entry name" value="Toxin_rcpt-bd_N"/>
</dbReference>
<dbReference type="Gene3D" id="2.60.120.200">
    <property type="match status" value="2"/>
</dbReference>
<dbReference type="Pfam" id="PF01663">
    <property type="entry name" value="Phosphodiest"/>
    <property type="match status" value="1"/>
</dbReference>
<evidence type="ECO:0000313" key="4">
    <source>
        <dbReference type="Proteomes" id="UP000006327"/>
    </source>
</evidence>
<dbReference type="AlphaFoldDB" id="K6XFG2"/>
<organism evidence="3 4">
    <name type="scientific">Paraglaciecola arctica BSs20135</name>
    <dbReference type="NCBI Taxonomy" id="493475"/>
    <lineage>
        <taxon>Bacteria</taxon>
        <taxon>Pseudomonadati</taxon>
        <taxon>Pseudomonadota</taxon>
        <taxon>Gammaproteobacteria</taxon>
        <taxon>Alteromonadales</taxon>
        <taxon>Alteromonadaceae</taxon>
        <taxon>Paraglaciecola</taxon>
    </lineage>
</organism>
<dbReference type="STRING" id="493475.GARC_2398"/>
<sequence>MKTAILMPALLGLALGSVADIANATVNKALLIGIDGVQYEQLQQANTPNIDSLLISKAYCGGISNSSNQQQTSSGASWSTLLTGVWANKHGVISNDTTKANEAFPSLFKRIDEAKPNAYTASIINWAYPNSKYFADEMPLVDYHKEGISDENVTSEVVALLQNQDPDFIFSHIDAADGVGHAEGFTANYRRTLEIVDGQIGQMLAAVKQREAHYDEKWLVLVVTDHGRGTGGYGHGGQSVQEKTAFIASNYAAMNDEFFVNLSAPGSSDLELLYGYTNQTAVAPTILRHLGIELTRQDLSDGNALIGELGVRKLIAKIDQEPNQVSLGWKNAGQTLSPIHIFRNDTLIATLNNNEELYVDTLGSLEVGQHQLDYSVVANGNSQSARTEITVLEDIDFNDLPVEQLSHFYSFDDGLTDQVSPAMLSSEYQGVSASVDNFGNKALSINRDNGYFLMEDDFSQGSFSLGFWYKSDGSQDDPAIISNKDWQSGKNQGWILANKGSSIKLNIGDGTDRIDLDASYTPNSWVYVVMAVDRQLQQATLYVFDPVLGKQVKSAAINQIDEVSSPFSVVALNEDATTRYQQNNWHMTMQFNDLAIWHDTLSPSELQAIYQSTQSLSALLGKTTFERLPVAKLKHLYSMDGGQYTDTTRAQDLQASSVSASNTTPGPLGDAITVNRDAGYLYLTDDVSQGNFSVGFWYKSDGSKDDPAIVANKDWQSGRNQGWIIANIGEQIKLNLGDGSNRIDSNNIPYSANTWIYVAMAVNRSEKKVTLWIIDPILGKRSEVLELGALGNITSPFEIIAFNEDGSGQYQTPGSRLSMDMSFDDVAIWTTALRDSQIDAIYSEGKSIASLLLSPSYLADMDHDGDVDRTDVRIFAQLLRSGTLLSEDYDFNQDEQINLSDVGAMVQFCTLARCQIIN</sequence>
<dbReference type="eggNOG" id="COG1524">
    <property type="taxonomic scope" value="Bacteria"/>
</dbReference>
<dbReference type="InterPro" id="IPR013320">
    <property type="entry name" value="ConA-like_dom_sf"/>
</dbReference>
<proteinExistence type="predicted"/>
<dbReference type="SUPFAM" id="SSF49899">
    <property type="entry name" value="Concanavalin A-like lectins/glucanases"/>
    <property type="match status" value="2"/>
</dbReference>
<dbReference type="InterPro" id="IPR017850">
    <property type="entry name" value="Alkaline_phosphatase_core_sf"/>
</dbReference>
<keyword evidence="1" id="KW-0732">Signal</keyword>
<reference evidence="3 4" key="1">
    <citation type="journal article" date="2017" name="Antonie Van Leeuwenhoek">
        <title>Rhizobium rhizosphaerae sp. nov., a novel species isolated from rice rhizosphere.</title>
        <authorList>
            <person name="Zhao J.J."/>
            <person name="Zhang J."/>
            <person name="Zhang R.J."/>
            <person name="Zhang C.W."/>
            <person name="Yin H.Q."/>
            <person name="Zhang X.X."/>
        </authorList>
    </citation>
    <scope>NUCLEOTIDE SEQUENCE [LARGE SCALE GENOMIC DNA]</scope>
    <source>
        <strain evidence="3 4">BSs20135</strain>
    </source>
</reference>
<dbReference type="Pfam" id="PF07953">
    <property type="entry name" value="Toxin_R_bind_N"/>
    <property type="match status" value="2"/>
</dbReference>
<dbReference type="SUPFAM" id="SSF53649">
    <property type="entry name" value="Alkaline phosphatase-like"/>
    <property type="match status" value="1"/>
</dbReference>
<dbReference type="OrthoDB" id="1956004at2"/>
<feature type="chain" id="PRO_5003896627" description="Clostridium neurotoxin receptor binding N-terminal domain-containing protein" evidence="1">
    <location>
        <begin position="25"/>
        <end position="918"/>
    </location>
</feature>
<protein>
    <recommendedName>
        <fullName evidence="2">Clostridium neurotoxin receptor binding N-terminal domain-containing protein</fullName>
    </recommendedName>
</protein>
<dbReference type="PANTHER" id="PTHR10151:SF120">
    <property type="entry name" value="BIS(5'-ADENOSYL)-TRIPHOSPHATASE"/>
    <property type="match status" value="1"/>
</dbReference>
<evidence type="ECO:0000256" key="1">
    <source>
        <dbReference type="SAM" id="SignalP"/>
    </source>
</evidence>
<comment type="caution">
    <text evidence="3">The sequence shown here is derived from an EMBL/GenBank/DDBJ whole genome shotgun (WGS) entry which is preliminary data.</text>
</comment>
<dbReference type="PANTHER" id="PTHR10151">
    <property type="entry name" value="ECTONUCLEOTIDE PYROPHOSPHATASE/PHOSPHODIESTERASE"/>
    <property type="match status" value="1"/>
</dbReference>
<evidence type="ECO:0000313" key="3">
    <source>
        <dbReference type="EMBL" id="GAC19364.1"/>
    </source>
</evidence>
<dbReference type="PROSITE" id="PS00018">
    <property type="entry name" value="EF_HAND_1"/>
    <property type="match status" value="1"/>
</dbReference>
<feature type="domain" description="Clostridium neurotoxin receptor binding N-terminal" evidence="2">
    <location>
        <begin position="444"/>
        <end position="565"/>
    </location>
</feature>
<feature type="signal peptide" evidence="1">
    <location>
        <begin position="1"/>
        <end position="24"/>
    </location>
</feature>
<dbReference type="InterPro" id="IPR002591">
    <property type="entry name" value="Phosphodiest/P_Trfase"/>
</dbReference>
<dbReference type="RefSeq" id="WP_007620102.1">
    <property type="nucleotide sequence ID" value="NZ_BAEO01000029.1"/>
</dbReference>
<dbReference type="InterPro" id="IPR018247">
    <property type="entry name" value="EF_Hand_1_Ca_BS"/>
</dbReference>
<dbReference type="EMBL" id="BAEO01000029">
    <property type="protein sequence ID" value="GAC19364.1"/>
    <property type="molecule type" value="Genomic_DNA"/>
</dbReference>
<keyword evidence="4" id="KW-1185">Reference proteome</keyword>
<feature type="domain" description="Clostridium neurotoxin receptor binding N-terminal" evidence="2">
    <location>
        <begin position="687"/>
        <end position="790"/>
    </location>
</feature>
<accession>K6XFG2</accession>
<evidence type="ECO:0000259" key="2">
    <source>
        <dbReference type="Pfam" id="PF07953"/>
    </source>
</evidence>